<dbReference type="GO" id="GO:0016787">
    <property type="term" value="F:hydrolase activity"/>
    <property type="evidence" value="ECO:0007669"/>
    <property type="project" value="UniProtKB-KW"/>
</dbReference>
<keyword evidence="2" id="KW-0378">Hydrolase</keyword>
<sequence length="264" mass="27890">MPTLHVDGQEWHYQREGVGEPVLLLPGAGEAGHVWHLHQVPALVAAGHQAVTIDLPAPQEVPEGNPLTALADATAALTAALDLAPCRLIGFSSGAQLAQELLVRRPEAFSGAVLMATRGRPDLAGQALLAAERACHAEGVRLPPAYAAFVQAALQLSPATWHDEHALRDWLDVFEFAARSGAADGQLPPAAVSVDQLDALRSVSVPVLVLGFAHDVIARPELGREVAAACPHGRYEEMADCGHHGHLERPDAVNEALVRFLGSL</sequence>
<dbReference type="EMBL" id="LC122485">
    <property type="protein sequence ID" value="BAU50926.1"/>
    <property type="molecule type" value="Genomic_DNA"/>
</dbReference>
<organism evidence="2">
    <name type="scientific">Streptomyces luteocolor</name>
    <dbReference type="NCBI Taxonomy" id="285500"/>
    <lineage>
        <taxon>Bacteria</taxon>
        <taxon>Bacillati</taxon>
        <taxon>Actinomycetota</taxon>
        <taxon>Actinomycetes</taxon>
        <taxon>Kitasatosporales</taxon>
        <taxon>Streptomycetaceae</taxon>
        <taxon>Streptomyces</taxon>
    </lineage>
</organism>
<evidence type="ECO:0000313" key="2">
    <source>
        <dbReference type="EMBL" id="BAU50926.1"/>
    </source>
</evidence>
<reference evidence="2" key="1">
    <citation type="submission" date="2016-02" db="EMBL/GenBank/DDBJ databases">
        <title>BD-12 biosynthetic gene cluster.</title>
        <authorList>
            <person name="Maruyama C."/>
            <person name="Niikura H."/>
            <person name="Izumikawa M."/>
            <person name="Hashimoto J."/>
            <person name="Shin-ya K."/>
            <person name="Komatsu M."/>
            <person name="Ikeda H."/>
            <person name="Kuroda M."/>
            <person name="Sekizuka T."/>
            <person name="Ishikawa J."/>
            <person name="Hamano Y."/>
        </authorList>
    </citation>
    <scope>NUCLEOTIDE SEQUENCE</scope>
    <source>
        <strain evidence="2">NBRC 13826</strain>
    </source>
</reference>
<name>A0A125SZC2_9ACTN</name>
<dbReference type="RefSeq" id="WP_069885197.1">
    <property type="nucleotide sequence ID" value="NZ_BDGW01000038.1"/>
</dbReference>
<dbReference type="Gene3D" id="3.40.50.1820">
    <property type="entry name" value="alpha/beta hydrolase"/>
    <property type="match status" value="1"/>
</dbReference>
<evidence type="ECO:0000259" key="1">
    <source>
        <dbReference type="Pfam" id="PF12697"/>
    </source>
</evidence>
<dbReference type="OrthoDB" id="3210844at2"/>
<dbReference type="PANTHER" id="PTHR43689">
    <property type="entry name" value="HYDROLASE"/>
    <property type="match status" value="1"/>
</dbReference>
<dbReference type="PANTHER" id="PTHR43689:SF38">
    <property type="entry name" value="AB HYDROLASE-1 DOMAIN-CONTAINING PROTEIN"/>
    <property type="match status" value="1"/>
</dbReference>
<dbReference type="InterPro" id="IPR029058">
    <property type="entry name" value="AB_hydrolase_fold"/>
</dbReference>
<accession>A0A125SZC2</accession>
<dbReference type="SUPFAM" id="SSF53474">
    <property type="entry name" value="alpha/beta-Hydrolases"/>
    <property type="match status" value="1"/>
</dbReference>
<dbReference type="Pfam" id="PF12697">
    <property type="entry name" value="Abhydrolase_6"/>
    <property type="match status" value="1"/>
</dbReference>
<feature type="domain" description="AB hydrolase-1" evidence="1">
    <location>
        <begin position="22"/>
        <end position="256"/>
    </location>
</feature>
<dbReference type="AlphaFoldDB" id="A0A125SZC2"/>
<dbReference type="InterPro" id="IPR000073">
    <property type="entry name" value="AB_hydrolase_1"/>
</dbReference>
<proteinExistence type="predicted"/>
<protein>
    <submittedName>
        <fullName evidence="2">Hydrolase</fullName>
    </submittedName>
</protein>